<evidence type="ECO:0000313" key="6">
    <source>
        <dbReference type="Proteomes" id="UP001461341"/>
    </source>
</evidence>
<feature type="chain" id="PRO_5046489128" evidence="4">
    <location>
        <begin position="16"/>
        <end position="1205"/>
    </location>
</feature>
<dbReference type="InterPro" id="IPR051012">
    <property type="entry name" value="CellSynth/LPSAsmb/PSIAsmb"/>
</dbReference>
<dbReference type="Gene3D" id="1.25.40.10">
    <property type="entry name" value="Tetratricopeptide repeat domain"/>
    <property type="match status" value="9"/>
</dbReference>
<keyword evidence="6" id="KW-1185">Reference proteome</keyword>
<dbReference type="Pfam" id="PF13432">
    <property type="entry name" value="TPR_16"/>
    <property type="match status" value="3"/>
</dbReference>
<gene>
    <name evidence="5" type="ORF">QBE54_05460</name>
</gene>
<dbReference type="SMART" id="SM00028">
    <property type="entry name" value="TPR"/>
    <property type="match status" value="16"/>
</dbReference>
<dbReference type="PANTHER" id="PTHR45586:SF1">
    <property type="entry name" value="LIPOPOLYSACCHARIDE ASSEMBLY PROTEIN B"/>
    <property type="match status" value="1"/>
</dbReference>
<feature type="repeat" description="TPR" evidence="3">
    <location>
        <begin position="716"/>
        <end position="749"/>
    </location>
</feature>
<dbReference type="Pfam" id="PF13424">
    <property type="entry name" value="TPR_12"/>
    <property type="match status" value="1"/>
</dbReference>
<accession>A0ABZ2YF30</accession>
<dbReference type="Pfam" id="PF14559">
    <property type="entry name" value="TPR_19"/>
    <property type="match status" value="1"/>
</dbReference>
<sequence>MLLSLLFLFVFPVFSQNPPKIACLPFVERENNEYALGYLVRDVLKMGLEQSGYFEVINSFEIETFLEGIDSSSNAFLTTSFLKQISNKLQCDYLLTGSVLYREVNNQRNLIVSPRLFVKANGEAINLASQVFQMENLSLLGKHFTEELIRTLFPNAVIQIEYPSFQEKQILPLYKAITKMKEALKTYNRESQFPDKPLWQEAFALATQATQNAPEYRESYLYLALMYHQTGWFAKEAEAWETYLHLLEQEKASTSVTKNLLATYLRLANLYLFQKKHDLALQTLKKTEELKVESSQILLLKAKILYEEDRIQEAIASLRKILNENPQHDEARYLLDFYSKAEKFGKQAYSLYVEGYKSYAAGDLFKARTLLSKATEINPEMKEAYYFLGRTLYDLGELDEAEKVWRKLLALDPFHAQAQRFLDKTIQEKTYGRETLQSFNRGLELYQKAEYRAALAFFEEAIAKNPSFQKAHEYAARCYYYLGEEKSYLEKRLKSIELLSDPKEKSRQLYDLSMEILGWGDVDQALMIAQKALQENPELHQASLLIGNLLAQKGEWKRAIDFYTQAKDDSDVKLQEEALWGRAFCLSKLEQWEESLKELNELINKFPYATFIEEAELLRLEAEARTLKLSELTEHYRQFQLRFPQSKYLDQAAFWYGYAFFKQKKYSECIQIYEDLLQKFPESTFRLQVMEMLGLCYQENKNTEKALSIFKEIGGEKGAFYQANAFYQQKDWKKAIEYFEEFLNHYPNSELSVEAQFKIAVSSLEMGELDQARKLLEEKATTFENTFPEEFYKTQIKLYAQLKNWEKVTVAGEKLLHRERKPENQKEYLLIIAWAYYHLGLEDKARELVALAGEDPEQILKDPEKEALEKASVLIDQQKYSEALEVLSEVSPDNLSNSRKGFFFLLKGKASYFTGDLETARFALEAALELLPREFQEEILLFLGEINHQQGKLEKAIENYHRLCSISQDPLYQWNLANLYHQKGDYQKNQELLQKLKNIPEYAEKAYLMHLEELYMQKEYARFLQEAFSFTQRFPQSLEREKVLYFSVWSAYYLGDEKQVEELIKEYRDLFPEGKYYQELNSLLADIYILQENYQQAIPILEELVQRAVSSEEKLYIYYRLGSIYLKMDHPEKAINFLNSVLELRPEESANLELWEKTVYLLGVALELKGDPVRAREVYYELAQKAQSEQWREKANQRIAVLEEK</sequence>
<dbReference type="RefSeq" id="WP_369019328.1">
    <property type="nucleotide sequence ID" value="NZ_CP121689.1"/>
</dbReference>
<dbReference type="Gene3D" id="3.40.50.10610">
    <property type="entry name" value="ABC-type transport auxiliary lipoprotein component"/>
    <property type="match status" value="1"/>
</dbReference>
<dbReference type="PROSITE" id="PS50005">
    <property type="entry name" value="TPR"/>
    <property type="match status" value="5"/>
</dbReference>
<proteinExistence type="predicted"/>
<evidence type="ECO:0000256" key="2">
    <source>
        <dbReference type="ARBA" id="ARBA00022803"/>
    </source>
</evidence>
<evidence type="ECO:0000256" key="1">
    <source>
        <dbReference type="ARBA" id="ARBA00022737"/>
    </source>
</evidence>
<keyword evidence="4" id="KW-0732">Signal</keyword>
<dbReference type="SUPFAM" id="SSF81901">
    <property type="entry name" value="HCP-like"/>
    <property type="match status" value="1"/>
</dbReference>
<feature type="repeat" description="TPR" evidence="3">
    <location>
        <begin position="382"/>
        <end position="415"/>
    </location>
</feature>
<dbReference type="Proteomes" id="UP001461341">
    <property type="component" value="Chromosome"/>
</dbReference>
<keyword evidence="2 3" id="KW-0802">TPR repeat</keyword>
<dbReference type="EMBL" id="CP121689">
    <property type="protein sequence ID" value="WZL77162.1"/>
    <property type="molecule type" value="Genomic_DNA"/>
</dbReference>
<dbReference type="InterPro" id="IPR011990">
    <property type="entry name" value="TPR-like_helical_dom_sf"/>
</dbReference>
<feature type="repeat" description="TPR" evidence="3">
    <location>
        <begin position="1115"/>
        <end position="1148"/>
    </location>
</feature>
<reference evidence="5 6" key="1">
    <citation type="submission" date="2023-03" db="EMBL/GenBank/DDBJ databases">
        <title>Novel Species.</title>
        <authorList>
            <person name="Ma S."/>
        </authorList>
    </citation>
    <scope>NUCLEOTIDE SEQUENCE [LARGE SCALE GENOMIC DNA]</scope>
    <source>
        <strain evidence="5 6">B11</strain>
    </source>
</reference>
<dbReference type="SUPFAM" id="SSF48452">
    <property type="entry name" value="TPR-like"/>
    <property type="match status" value="2"/>
</dbReference>
<organism evidence="5 6">
    <name type="scientific">Thermatribacter velox</name>
    <dbReference type="NCBI Taxonomy" id="3039681"/>
    <lineage>
        <taxon>Bacteria</taxon>
        <taxon>Pseudomonadati</taxon>
        <taxon>Atribacterota</taxon>
        <taxon>Atribacteria</taxon>
        <taxon>Atribacterales</taxon>
        <taxon>Thermatribacteraceae</taxon>
        <taxon>Thermatribacter</taxon>
    </lineage>
</organism>
<feature type="signal peptide" evidence="4">
    <location>
        <begin position="1"/>
        <end position="15"/>
    </location>
</feature>
<dbReference type="Pfam" id="PF13414">
    <property type="entry name" value="TPR_11"/>
    <property type="match status" value="1"/>
</dbReference>
<evidence type="ECO:0000256" key="4">
    <source>
        <dbReference type="SAM" id="SignalP"/>
    </source>
</evidence>
<evidence type="ECO:0000313" key="5">
    <source>
        <dbReference type="EMBL" id="WZL77162.1"/>
    </source>
</evidence>
<evidence type="ECO:0000256" key="3">
    <source>
        <dbReference type="PROSITE-ProRule" id="PRU00339"/>
    </source>
</evidence>
<dbReference type="PROSITE" id="PS50293">
    <property type="entry name" value="TPR_REGION"/>
    <property type="match status" value="2"/>
</dbReference>
<dbReference type="Pfam" id="PF13174">
    <property type="entry name" value="TPR_6"/>
    <property type="match status" value="4"/>
</dbReference>
<feature type="repeat" description="TPR" evidence="3">
    <location>
        <begin position="937"/>
        <end position="970"/>
    </location>
</feature>
<protein>
    <submittedName>
        <fullName evidence="5">Tetratricopeptide repeat protein</fullName>
    </submittedName>
</protein>
<name>A0ABZ2YF30_9BACT</name>
<feature type="repeat" description="TPR" evidence="3">
    <location>
        <begin position="435"/>
        <end position="468"/>
    </location>
</feature>
<keyword evidence="1" id="KW-0677">Repeat</keyword>
<dbReference type="PANTHER" id="PTHR45586">
    <property type="entry name" value="TPR REPEAT-CONTAINING PROTEIN PA4667"/>
    <property type="match status" value="1"/>
</dbReference>
<dbReference type="InterPro" id="IPR019734">
    <property type="entry name" value="TPR_rpt"/>
</dbReference>